<keyword evidence="5" id="KW-0408">Iron</keyword>
<dbReference type="GO" id="GO:0009263">
    <property type="term" value="P:deoxyribonucleotide biosynthetic process"/>
    <property type="evidence" value="ECO:0007669"/>
    <property type="project" value="InterPro"/>
</dbReference>
<accession>A0AAU6W3X7</accession>
<dbReference type="CDD" id="cd01049">
    <property type="entry name" value="RNRR2"/>
    <property type="match status" value="1"/>
</dbReference>
<dbReference type="SUPFAM" id="SSF47240">
    <property type="entry name" value="Ferritin-like"/>
    <property type="match status" value="1"/>
</dbReference>
<keyword evidence="4" id="KW-0560">Oxidoreductase</keyword>
<dbReference type="PANTHER" id="PTHR23409:SF18">
    <property type="entry name" value="RIBONUCLEOSIDE-DIPHOSPHATE REDUCTASE SUBUNIT M2"/>
    <property type="match status" value="1"/>
</dbReference>
<evidence type="ECO:0000256" key="3">
    <source>
        <dbReference type="ARBA" id="ARBA00012274"/>
    </source>
</evidence>
<proteinExistence type="inferred from homology"/>
<dbReference type="EMBL" id="PP179332">
    <property type="protein sequence ID" value="XAI71258.1"/>
    <property type="molecule type" value="Genomic_DNA"/>
</dbReference>
<dbReference type="InterPro" id="IPR012348">
    <property type="entry name" value="RNR-like"/>
</dbReference>
<sequence length="343" mass="39427">MTSPAQPEKLKFVRLEDRRIIEGVNDNMMKVSPCKYDKPIRRLEKMIHDQWTHFDVEMVVDRAHYEAATPKLQQAIQRALGFLSNLDGIQLSTLATSIGQHITTPEYIFALTEQTRQEMIHCLTYGRIVDTLGMDPDATYSLYRTNPLLADKNEHVLRLTSLLRDEYSAENFVCAIAGNIVIEKIMFNSGFRLFFSQNRNGGKFPGVANNIRYIARDETEHTYLFSDMWHDLRAERPELFTPEVLERCRQIIKTGALLEIQWGLHIADGGLPGYTPEIVEGGTKFLANEGCDLLSLERVFPEVTKDTMPWINDYMGQHGIVIESNFFEKAKVLDYQDKGLEWD</sequence>
<dbReference type="InterPro" id="IPR000358">
    <property type="entry name" value="RNR_small_fam"/>
</dbReference>
<protein>
    <recommendedName>
        <fullName evidence="3">ribonucleoside-diphosphate reductase</fullName>
        <ecNumber evidence="3">1.17.4.1</ecNumber>
    </recommendedName>
</protein>
<comment type="similarity">
    <text evidence="2">Belongs to the ribonucleoside diphosphate reductase small chain family.</text>
</comment>
<dbReference type="PANTHER" id="PTHR23409">
    <property type="entry name" value="RIBONUCLEOSIDE-DIPHOSPHATE REDUCTASE SMALL CHAIN"/>
    <property type="match status" value="1"/>
</dbReference>
<evidence type="ECO:0000256" key="1">
    <source>
        <dbReference type="ARBA" id="ARBA00001962"/>
    </source>
</evidence>
<evidence type="ECO:0000256" key="5">
    <source>
        <dbReference type="ARBA" id="ARBA00023004"/>
    </source>
</evidence>
<evidence type="ECO:0000313" key="6">
    <source>
        <dbReference type="EMBL" id="XAI71258.1"/>
    </source>
</evidence>
<organism evidence="6">
    <name type="scientific">Pseudomonas phage Cygsa01</name>
    <dbReference type="NCBI Taxonomy" id="3138529"/>
    <lineage>
        <taxon>Viruses</taxon>
    </lineage>
</organism>
<dbReference type="Pfam" id="PF00268">
    <property type="entry name" value="Ribonuc_red_sm"/>
    <property type="match status" value="1"/>
</dbReference>
<dbReference type="EC" id="1.17.4.1" evidence="3"/>
<dbReference type="Gene3D" id="1.10.620.20">
    <property type="entry name" value="Ribonucleotide Reductase, subunit A"/>
    <property type="match status" value="1"/>
</dbReference>
<evidence type="ECO:0000256" key="2">
    <source>
        <dbReference type="ARBA" id="ARBA00009303"/>
    </source>
</evidence>
<gene>
    <name evidence="6" type="ORF">Cygsa01_00212</name>
</gene>
<dbReference type="InterPro" id="IPR009078">
    <property type="entry name" value="Ferritin-like_SF"/>
</dbReference>
<name>A0AAU6W3X7_9VIRU</name>
<dbReference type="GO" id="GO:0004748">
    <property type="term" value="F:ribonucleoside-diphosphate reductase activity, thioredoxin disulfide as acceptor"/>
    <property type="evidence" value="ECO:0007669"/>
    <property type="project" value="UniProtKB-EC"/>
</dbReference>
<comment type="cofactor">
    <cofactor evidence="1">
        <name>Fe cation</name>
        <dbReference type="ChEBI" id="CHEBI:24875"/>
    </cofactor>
</comment>
<reference evidence="6" key="1">
    <citation type="journal article" date="2024" name="J. Gen. Virol.">
        <title>Novel phages of Pseudomonas syringae unveil numerous potential auxiliary metabolic genes.</title>
        <authorList>
            <person name="Feltin C."/>
            <person name="Garneau J.R."/>
            <person name="Morris C.E."/>
            <person name="Berard A."/>
            <person name="Torres-Barcelo C."/>
        </authorList>
    </citation>
    <scope>NUCLEOTIDE SEQUENCE</scope>
</reference>
<evidence type="ECO:0000256" key="4">
    <source>
        <dbReference type="ARBA" id="ARBA00023002"/>
    </source>
</evidence>
<dbReference type="InterPro" id="IPR033909">
    <property type="entry name" value="RNR_small"/>
</dbReference>